<organism evidence="10 11">
    <name type="scientific">Acrodontium crateriforme</name>
    <dbReference type="NCBI Taxonomy" id="150365"/>
    <lineage>
        <taxon>Eukaryota</taxon>
        <taxon>Fungi</taxon>
        <taxon>Dikarya</taxon>
        <taxon>Ascomycota</taxon>
        <taxon>Pezizomycotina</taxon>
        <taxon>Dothideomycetes</taxon>
        <taxon>Dothideomycetidae</taxon>
        <taxon>Mycosphaerellales</taxon>
        <taxon>Teratosphaeriaceae</taxon>
        <taxon>Acrodontium</taxon>
    </lineage>
</organism>
<comment type="pathway">
    <text evidence="2">Secondary metabolite biosynthesis.</text>
</comment>
<evidence type="ECO:0000256" key="7">
    <source>
        <dbReference type="ARBA" id="ARBA00023033"/>
    </source>
</evidence>
<dbReference type="Proteomes" id="UP001303373">
    <property type="component" value="Chromosome 8"/>
</dbReference>
<dbReference type="GO" id="GO:0004497">
    <property type="term" value="F:monooxygenase activity"/>
    <property type="evidence" value="ECO:0007669"/>
    <property type="project" value="UniProtKB-KW"/>
</dbReference>
<keyword evidence="6" id="KW-0560">Oxidoreductase</keyword>
<protein>
    <recommendedName>
        <fullName evidence="9">FAD-binding domain-containing protein</fullName>
    </recommendedName>
</protein>
<gene>
    <name evidence="10" type="ORF">R9X50_00533000</name>
</gene>
<dbReference type="PRINTS" id="PR00420">
    <property type="entry name" value="RNGMNOXGNASE"/>
</dbReference>
<evidence type="ECO:0000256" key="5">
    <source>
        <dbReference type="ARBA" id="ARBA00022827"/>
    </source>
</evidence>
<keyword evidence="7" id="KW-0503">Monooxygenase</keyword>
<dbReference type="Pfam" id="PF01494">
    <property type="entry name" value="FAD_binding_3"/>
    <property type="match status" value="1"/>
</dbReference>
<keyword evidence="5" id="KW-0274">FAD</keyword>
<keyword evidence="8" id="KW-0732">Signal</keyword>
<evidence type="ECO:0000256" key="8">
    <source>
        <dbReference type="SAM" id="SignalP"/>
    </source>
</evidence>
<evidence type="ECO:0000256" key="6">
    <source>
        <dbReference type="ARBA" id="ARBA00023002"/>
    </source>
</evidence>
<dbReference type="EMBL" id="CP138587">
    <property type="protein sequence ID" value="WPH02466.1"/>
    <property type="molecule type" value="Genomic_DNA"/>
</dbReference>
<feature type="chain" id="PRO_5043003200" description="FAD-binding domain-containing protein" evidence="8">
    <location>
        <begin position="20"/>
        <end position="383"/>
    </location>
</feature>
<comment type="cofactor">
    <cofactor evidence="1">
        <name>FAD</name>
        <dbReference type="ChEBI" id="CHEBI:57692"/>
    </cofactor>
</comment>
<dbReference type="AlphaFoldDB" id="A0AAQ3R5U4"/>
<evidence type="ECO:0000259" key="9">
    <source>
        <dbReference type="Pfam" id="PF01494"/>
    </source>
</evidence>
<dbReference type="PANTHER" id="PTHR47178:SF4">
    <property type="entry name" value="FAD-DEPENDENT MONOOXYGENASE APTC"/>
    <property type="match status" value="1"/>
</dbReference>
<evidence type="ECO:0000256" key="2">
    <source>
        <dbReference type="ARBA" id="ARBA00005179"/>
    </source>
</evidence>
<evidence type="ECO:0000313" key="11">
    <source>
        <dbReference type="Proteomes" id="UP001303373"/>
    </source>
</evidence>
<dbReference type="SUPFAM" id="SSF51905">
    <property type="entry name" value="FAD/NAD(P)-binding domain"/>
    <property type="match status" value="1"/>
</dbReference>
<evidence type="ECO:0000256" key="4">
    <source>
        <dbReference type="ARBA" id="ARBA00022630"/>
    </source>
</evidence>
<comment type="similarity">
    <text evidence="3">Belongs to the paxM FAD-dependent monooxygenase family.</text>
</comment>
<dbReference type="InterPro" id="IPR002938">
    <property type="entry name" value="FAD-bd"/>
</dbReference>
<feature type="signal peptide" evidence="8">
    <location>
        <begin position="1"/>
        <end position="19"/>
    </location>
</feature>
<sequence>MSSPSIIIHGAGIAGLVLAQSLLRRGISFHLYESASRDVFDKRHDYGIDLLPLAFRKLGDLMKIERSAFVKRVAVNWECEGDGCLEALDSSHLLRVNRNKLEQLLAQDLPDSVLRFNSENGETTDTPTIGDEIVVAADGVHSSVRKRLLPHSIPAIQPFTVFRGSKRVDSNSFDQDFAPYFKSQTRLERQLGNELLRIDLTGSLRQSKYMGITYTYSRPVRDENDPLFKPDRATWDATQLGMKFKGVVEEIRSHTKLDGAFEKIFNVERIDRDGDRLLHWLMRSILVDKAELKKVAREQKVLFIGDAAHHQPILASRGANLAVEDALDLAEFLDSGKMTHRLDELTLEDYYDPRFDVWTQDRREAQSRIEQLHGGAASSGGSL</sequence>
<dbReference type="PANTHER" id="PTHR47178">
    <property type="entry name" value="MONOOXYGENASE, FAD-BINDING"/>
    <property type="match status" value="1"/>
</dbReference>
<evidence type="ECO:0000313" key="10">
    <source>
        <dbReference type="EMBL" id="WPH02466.1"/>
    </source>
</evidence>
<reference evidence="10 11" key="1">
    <citation type="submission" date="2023-11" db="EMBL/GenBank/DDBJ databases">
        <title>An acidophilic fungus is an integral part of prey digestion in a carnivorous sundew plant.</title>
        <authorList>
            <person name="Tsai I.J."/>
        </authorList>
    </citation>
    <scope>NUCLEOTIDE SEQUENCE [LARGE SCALE GENOMIC DNA]</scope>
    <source>
        <strain evidence="10">169a</strain>
    </source>
</reference>
<proteinExistence type="inferred from homology"/>
<name>A0AAQ3R5U4_9PEZI</name>
<dbReference type="Gene3D" id="3.50.50.60">
    <property type="entry name" value="FAD/NAD(P)-binding domain"/>
    <property type="match status" value="1"/>
</dbReference>
<accession>A0AAQ3R5U4</accession>
<dbReference type="InterPro" id="IPR036188">
    <property type="entry name" value="FAD/NAD-bd_sf"/>
</dbReference>
<evidence type="ECO:0000256" key="3">
    <source>
        <dbReference type="ARBA" id="ARBA00007992"/>
    </source>
</evidence>
<evidence type="ECO:0000256" key="1">
    <source>
        <dbReference type="ARBA" id="ARBA00001974"/>
    </source>
</evidence>
<dbReference type="GO" id="GO:0071949">
    <property type="term" value="F:FAD binding"/>
    <property type="evidence" value="ECO:0007669"/>
    <property type="project" value="InterPro"/>
</dbReference>
<keyword evidence="4" id="KW-0285">Flavoprotein</keyword>
<feature type="domain" description="FAD-binding" evidence="9">
    <location>
        <begin position="282"/>
        <end position="333"/>
    </location>
</feature>
<keyword evidence="11" id="KW-1185">Reference proteome</keyword>